<accession>A0A9W6XTS7</accession>
<evidence type="ECO:0000256" key="1">
    <source>
        <dbReference type="SAM" id="MobiDB-lite"/>
    </source>
</evidence>
<reference evidence="2" key="1">
    <citation type="submission" date="2023-04" db="EMBL/GenBank/DDBJ databases">
        <title>Phytophthora fragariaefolia NBRC 109709.</title>
        <authorList>
            <person name="Ichikawa N."/>
            <person name="Sato H."/>
            <person name="Tonouchi N."/>
        </authorList>
    </citation>
    <scope>NUCLEOTIDE SEQUENCE</scope>
    <source>
        <strain evidence="2">NBRC 109709</strain>
    </source>
</reference>
<evidence type="ECO:0000313" key="2">
    <source>
        <dbReference type="EMBL" id="GMF45285.1"/>
    </source>
</evidence>
<protein>
    <submittedName>
        <fullName evidence="2">Unnamed protein product</fullName>
    </submittedName>
</protein>
<feature type="region of interest" description="Disordered" evidence="1">
    <location>
        <begin position="1"/>
        <end position="24"/>
    </location>
</feature>
<evidence type="ECO:0000313" key="3">
    <source>
        <dbReference type="Proteomes" id="UP001165121"/>
    </source>
</evidence>
<gene>
    <name evidence="2" type="ORF">Pfra01_001614000</name>
</gene>
<organism evidence="2 3">
    <name type="scientific">Phytophthora fragariaefolia</name>
    <dbReference type="NCBI Taxonomy" id="1490495"/>
    <lineage>
        <taxon>Eukaryota</taxon>
        <taxon>Sar</taxon>
        <taxon>Stramenopiles</taxon>
        <taxon>Oomycota</taxon>
        <taxon>Peronosporomycetes</taxon>
        <taxon>Peronosporales</taxon>
        <taxon>Peronosporaceae</taxon>
        <taxon>Phytophthora</taxon>
    </lineage>
</organism>
<dbReference type="Proteomes" id="UP001165121">
    <property type="component" value="Unassembled WGS sequence"/>
</dbReference>
<dbReference type="EMBL" id="BSXT01001802">
    <property type="protein sequence ID" value="GMF45285.1"/>
    <property type="molecule type" value="Genomic_DNA"/>
</dbReference>
<proteinExistence type="predicted"/>
<keyword evidence="3" id="KW-1185">Reference proteome</keyword>
<dbReference type="AlphaFoldDB" id="A0A9W6XTS7"/>
<comment type="caution">
    <text evidence="2">The sequence shown here is derived from an EMBL/GenBank/DDBJ whole genome shotgun (WGS) entry which is preliminary data.</text>
</comment>
<sequence length="119" mass="13140">MLQFSSATWHRSGRQAGRQTSHEALRDATSLRVGSTTMYFEVVNMYTRTLSAGTTAILPIFSLVDVEVLQWSTWLDEPQVCAKAIDTQPPHGSTNANILCGAYGRSCMHDVGNAMLLKY</sequence>
<name>A0A9W6XTS7_9STRA</name>